<organism evidence="2 3">
    <name type="scientific">Nyctereutes procyonoides</name>
    <name type="common">Raccoon dog</name>
    <name type="synonym">Canis procyonoides</name>
    <dbReference type="NCBI Taxonomy" id="34880"/>
    <lineage>
        <taxon>Eukaryota</taxon>
        <taxon>Metazoa</taxon>
        <taxon>Chordata</taxon>
        <taxon>Craniata</taxon>
        <taxon>Vertebrata</taxon>
        <taxon>Euteleostomi</taxon>
        <taxon>Mammalia</taxon>
        <taxon>Eutheria</taxon>
        <taxon>Laurasiatheria</taxon>
        <taxon>Carnivora</taxon>
        <taxon>Caniformia</taxon>
        <taxon>Canidae</taxon>
        <taxon>Nyctereutes</taxon>
    </lineage>
</organism>
<dbReference type="Proteomes" id="UP000645828">
    <property type="component" value="Unassembled WGS sequence"/>
</dbReference>
<keyword evidence="3" id="KW-1185">Reference proteome</keyword>
<feature type="compositionally biased region" description="Pro residues" evidence="1">
    <location>
        <begin position="21"/>
        <end position="31"/>
    </location>
</feature>
<gene>
    <name evidence="2" type="ORF">NYPRO_LOCUS19844</name>
</gene>
<evidence type="ECO:0000256" key="1">
    <source>
        <dbReference type="SAM" id="MobiDB-lite"/>
    </source>
</evidence>
<name>A0A811ZE57_NYCPR</name>
<dbReference type="EMBL" id="CAJHUB010000763">
    <property type="protein sequence ID" value="CAD7687051.1"/>
    <property type="molecule type" value="Genomic_DNA"/>
</dbReference>
<reference evidence="2" key="1">
    <citation type="submission" date="2020-12" db="EMBL/GenBank/DDBJ databases">
        <authorList>
            <consortium name="Molecular Ecology Group"/>
        </authorList>
    </citation>
    <scope>NUCLEOTIDE SEQUENCE</scope>
    <source>
        <strain evidence="2">TBG_1078</strain>
    </source>
</reference>
<sequence length="155" mass="16478">MSESTERADSLISPSAINCAPPLPALTPTPTPTHANGCSLSEPRPRRLPTLLAQLCGAYMNPHPASRDGEKNGSHSNTRDSCWGLRGPVKVGLCGPKLGHPSALAPHRSGPWDDRSVPRGRNLTYGEEWTEALTGPEGERSSPQTPAPVDNGWNS</sequence>
<proteinExistence type="predicted"/>
<accession>A0A811ZE57</accession>
<feature type="region of interest" description="Disordered" evidence="1">
    <location>
        <begin position="1"/>
        <end position="44"/>
    </location>
</feature>
<evidence type="ECO:0000313" key="3">
    <source>
        <dbReference type="Proteomes" id="UP000645828"/>
    </source>
</evidence>
<feature type="region of interest" description="Disordered" evidence="1">
    <location>
        <begin position="98"/>
        <end position="155"/>
    </location>
</feature>
<comment type="caution">
    <text evidence="2">The sequence shown here is derived from an EMBL/GenBank/DDBJ whole genome shotgun (WGS) entry which is preliminary data.</text>
</comment>
<evidence type="ECO:0000313" key="2">
    <source>
        <dbReference type="EMBL" id="CAD7687051.1"/>
    </source>
</evidence>
<protein>
    <submittedName>
        <fullName evidence="2">(raccoon dog) hypothetical protein</fullName>
    </submittedName>
</protein>
<feature type="region of interest" description="Disordered" evidence="1">
    <location>
        <begin position="62"/>
        <end position="82"/>
    </location>
</feature>
<dbReference type="AlphaFoldDB" id="A0A811ZE57"/>